<accession>A0A0F9XWZ3</accession>
<sequence length="387" mass="40713">MSTLHSRSVVLILCAECSVPGRFSRARIKGSCHHSSTSTSSSPSLPHFFNHLIYSIASQIPWISPQEEMSGFGDDEKLRAARELAQSFSKSKPAKKKNVSGGSYGYGSRPVIHVPQYHQPAPLIRQPPVTRPAIQNIPPPSQRNYSATASFSTGRAGKSVIGTSGLDFLKASGAKARDTAQPQPSTVSIASEVTSTIKQIGKISTIKQTENISTTKQTEEISTIKQIEKMTTINQTENINNGTSTNARLPTIPPQASENAPFGNILDAFLSIVAKKPSLGQEIDTLTQILPKALDLNATESTPSAAPPTNGHSVGDTAANDNHVLQGSSVGASQNRTSDHSLPNKISPVATAVAPTSGKAKGQTVGTNGVSKVSVTVTKGLSASSWA</sequence>
<dbReference type="OMA" id="PKAMDLN"/>
<gene>
    <name evidence="2" type="ORF">THAR02_03369</name>
</gene>
<dbReference type="Proteomes" id="UP000034112">
    <property type="component" value="Unassembled WGS sequence"/>
</dbReference>
<proteinExistence type="predicted"/>
<evidence type="ECO:0000313" key="3">
    <source>
        <dbReference type="Proteomes" id="UP000034112"/>
    </source>
</evidence>
<evidence type="ECO:0000313" key="2">
    <source>
        <dbReference type="EMBL" id="KKP04543.1"/>
    </source>
</evidence>
<dbReference type="OrthoDB" id="5103823at2759"/>
<name>A0A0F9XWZ3_TRIHA</name>
<feature type="compositionally biased region" description="Polar residues" evidence="1">
    <location>
        <begin position="319"/>
        <end position="336"/>
    </location>
</feature>
<organism evidence="2 3">
    <name type="scientific">Trichoderma harzianum</name>
    <name type="common">Hypocrea lixii</name>
    <dbReference type="NCBI Taxonomy" id="5544"/>
    <lineage>
        <taxon>Eukaryota</taxon>
        <taxon>Fungi</taxon>
        <taxon>Dikarya</taxon>
        <taxon>Ascomycota</taxon>
        <taxon>Pezizomycotina</taxon>
        <taxon>Sordariomycetes</taxon>
        <taxon>Hypocreomycetidae</taxon>
        <taxon>Hypocreales</taxon>
        <taxon>Hypocreaceae</taxon>
        <taxon>Trichoderma</taxon>
    </lineage>
</organism>
<reference evidence="3" key="1">
    <citation type="journal article" date="2015" name="Genome Announc.">
        <title>Draft whole-genome sequence of the biocontrol agent Trichoderma harzianum T6776.</title>
        <authorList>
            <person name="Baroncelli R."/>
            <person name="Piaggeschi G."/>
            <person name="Fiorini L."/>
            <person name="Bertolini E."/>
            <person name="Zapparata A."/>
            <person name="Pe M.E."/>
            <person name="Sarrocco S."/>
            <person name="Vannacci G."/>
        </authorList>
    </citation>
    <scope>NUCLEOTIDE SEQUENCE [LARGE SCALE GENOMIC DNA]</scope>
    <source>
        <strain evidence="3">T6776</strain>
    </source>
</reference>
<feature type="region of interest" description="Disordered" evidence="1">
    <location>
        <begin position="299"/>
        <end position="344"/>
    </location>
</feature>
<dbReference type="EMBL" id="JOKZ01000074">
    <property type="protein sequence ID" value="KKP04543.1"/>
    <property type="molecule type" value="Genomic_DNA"/>
</dbReference>
<protein>
    <submittedName>
        <fullName evidence="2">Uncharacterized protein</fullName>
    </submittedName>
</protein>
<comment type="caution">
    <text evidence="2">The sequence shown here is derived from an EMBL/GenBank/DDBJ whole genome shotgun (WGS) entry which is preliminary data.</text>
</comment>
<evidence type="ECO:0000256" key="1">
    <source>
        <dbReference type="SAM" id="MobiDB-lite"/>
    </source>
</evidence>
<dbReference type="AlphaFoldDB" id="A0A0F9XWZ3"/>